<sequence length="45" mass="5688">MPHRIRPSVFRLCRRGLRTLFRWLKRDGYRPERRYMRGRTQSHTS</sequence>
<keyword evidence="2" id="KW-1185">Reference proteome</keyword>
<evidence type="ECO:0000313" key="1">
    <source>
        <dbReference type="EMBL" id="MFC3124951.1"/>
    </source>
</evidence>
<dbReference type="RefSeq" id="WP_379595375.1">
    <property type="nucleotide sequence ID" value="NZ_JBHRTN010000008.1"/>
</dbReference>
<proteinExistence type="predicted"/>
<gene>
    <name evidence="1" type="ORF">ACFOD4_07760</name>
</gene>
<protein>
    <submittedName>
        <fullName evidence="1">Uncharacterized protein</fullName>
    </submittedName>
</protein>
<reference evidence="2" key="1">
    <citation type="journal article" date="2019" name="Int. J. Syst. Evol. Microbiol.">
        <title>The Global Catalogue of Microorganisms (GCM) 10K type strain sequencing project: providing services to taxonomists for standard genome sequencing and annotation.</title>
        <authorList>
            <consortium name="The Broad Institute Genomics Platform"/>
            <consortium name="The Broad Institute Genome Sequencing Center for Infectious Disease"/>
            <person name="Wu L."/>
            <person name="Ma J."/>
        </authorList>
    </citation>
    <scope>NUCLEOTIDE SEQUENCE [LARGE SCALE GENOMIC DNA]</scope>
    <source>
        <strain evidence="2">KCTC 52094</strain>
    </source>
</reference>
<evidence type="ECO:0000313" key="2">
    <source>
        <dbReference type="Proteomes" id="UP001595593"/>
    </source>
</evidence>
<accession>A0ABV7FZY7</accession>
<comment type="caution">
    <text evidence="1">The sequence shown here is derived from an EMBL/GenBank/DDBJ whole genome shotgun (WGS) entry which is preliminary data.</text>
</comment>
<dbReference type="Proteomes" id="UP001595593">
    <property type="component" value="Unassembled WGS sequence"/>
</dbReference>
<name>A0ABV7FZY7_9PROT</name>
<dbReference type="EMBL" id="JBHRTN010000008">
    <property type="protein sequence ID" value="MFC3124951.1"/>
    <property type="molecule type" value="Genomic_DNA"/>
</dbReference>
<organism evidence="1 2">
    <name type="scientific">Teichococcus globiformis</name>
    <dbReference type="NCBI Taxonomy" id="2307229"/>
    <lineage>
        <taxon>Bacteria</taxon>
        <taxon>Pseudomonadati</taxon>
        <taxon>Pseudomonadota</taxon>
        <taxon>Alphaproteobacteria</taxon>
        <taxon>Acetobacterales</taxon>
        <taxon>Roseomonadaceae</taxon>
        <taxon>Roseomonas</taxon>
    </lineage>
</organism>